<dbReference type="AlphaFoldDB" id="A0A0B2PZA5"/>
<dbReference type="EMBL" id="KN661727">
    <property type="protein sequence ID" value="KHN14450.1"/>
    <property type="molecule type" value="Genomic_DNA"/>
</dbReference>
<name>A0A0B2PZA5_GLYSO</name>
<accession>A0A0B2PZA5</accession>
<organism evidence="1">
    <name type="scientific">Glycine soja</name>
    <name type="common">Wild soybean</name>
    <dbReference type="NCBI Taxonomy" id="3848"/>
    <lineage>
        <taxon>Eukaryota</taxon>
        <taxon>Viridiplantae</taxon>
        <taxon>Streptophyta</taxon>
        <taxon>Embryophyta</taxon>
        <taxon>Tracheophyta</taxon>
        <taxon>Spermatophyta</taxon>
        <taxon>Magnoliopsida</taxon>
        <taxon>eudicotyledons</taxon>
        <taxon>Gunneridae</taxon>
        <taxon>Pentapetalae</taxon>
        <taxon>rosids</taxon>
        <taxon>fabids</taxon>
        <taxon>Fabales</taxon>
        <taxon>Fabaceae</taxon>
        <taxon>Papilionoideae</taxon>
        <taxon>50 kb inversion clade</taxon>
        <taxon>NPAAA clade</taxon>
        <taxon>indigoferoid/millettioid clade</taxon>
        <taxon>Phaseoleae</taxon>
        <taxon>Glycine</taxon>
        <taxon>Glycine subgen. Soja</taxon>
    </lineage>
</organism>
<dbReference type="Proteomes" id="UP000053555">
    <property type="component" value="Unassembled WGS sequence"/>
</dbReference>
<reference evidence="1" key="1">
    <citation type="submission" date="2014-07" db="EMBL/GenBank/DDBJ databases">
        <title>Identification of a novel salt tolerance gene in wild soybean by whole-genome sequencing.</title>
        <authorList>
            <person name="Lam H.-M."/>
            <person name="Qi X."/>
            <person name="Li M.-W."/>
            <person name="Liu X."/>
            <person name="Xie M."/>
            <person name="Ni M."/>
            <person name="Xu X."/>
        </authorList>
    </citation>
    <scope>NUCLEOTIDE SEQUENCE [LARGE SCALE GENOMIC DNA]</scope>
    <source>
        <tissue evidence="1">Root</tissue>
    </source>
</reference>
<evidence type="ECO:0000313" key="1">
    <source>
        <dbReference type="EMBL" id="KHN14450.1"/>
    </source>
</evidence>
<sequence>MVDQLIRLEHRIRACYHSIQDGAMIPGVSSRMSHLMDYAGRKIAHNEILKDIVIEKDYPEIIVSECAHLLDFLYAMIVPKLEEQSDLVQLEDQHRDKEDNEKSIVNYAKQFLSEDKEATKAEDGNLSSDNVINKPPLMEEIVIPSVKEL</sequence>
<gene>
    <name evidence="1" type="ORF">glysoja_029712</name>
</gene>
<proteinExistence type="predicted"/>
<protein>
    <submittedName>
        <fullName evidence="1">Uncharacterized protein</fullName>
    </submittedName>
</protein>